<evidence type="ECO:0000313" key="4">
    <source>
        <dbReference type="Proteomes" id="UP001149074"/>
    </source>
</evidence>
<name>A0A9W9EZ48_9EURO</name>
<accession>A0A9W9EZ48</accession>
<evidence type="ECO:0000313" key="3">
    <source>
        <dbReference type="EMBL" id="KAJ5090622.1"/>
    </source>
</evidence>
<dbReference type="OrthoDB" id="4288742at2759"/>
<evidence type="ECO:0000256" key="2">
    <source>
        <dbReference type="SAM" id="SignalP"/>
    </source>
</evidence>
<reference evidence="3" key="2">
    <citation type="journal article" date="2023" name="IMA Fungus">
        <title>Comparative genomic study of the Penicillium genus elucidates a diverse pangenome and 15 lateral gene transfer events.</title>
        <authorList>
            <person name="Petersen C."/>
            <person name="Sorensen T."/>
            <person name="Nielsen M.R."/>
            <person name="Sondergaard T.E."/>
            <person name="Sorensen J.L."/>
            <person name="Fitzpatrick D.A."/>
            <person name="Frisvad J.C."/>
            <person name="Nielsen K.L."/>
        </authorList>
    </citation>
    <scope>NUCLEOTIDE SEQUENCE</scope>
    <source>
        <strain evidence="3">IBT 30761</strain>
    </source>
</reference>
<dbReference type="RefSeq" id="XP_056472603.1">
    <property type="nucleotide sequence ID" value="XM_056621797.1"/>
</dbReference>
<keyword evidence="4" id="KW-1185">Reference proteome</keyword>
<comment type="caution">
    <text evidence="3">The sequence shown here is derived from an EMBL/GenBank/DDBJ whole genome shotgun (WGS) entry which is preliminary data.</text>
</comment>
<feature type="chain" id="PRO_5040781785" description="Secreted protein" evidence="2">
    <location>
        <begin position="20"/>
        <end position="168"/>
    </location>
</feature>
<dbReference type="AlphaFoldDB" id="A0A9W9EZ48"/>
<protein>
    <recommendedName>
        <fullName evidence="5">Secreted protein</fullName>
    </recommendedName>
</protein>
<gene>
    <name evidence="3" type="ORF">N7532_009306</name>
</gene>
<dbReference type="GeneID" id="81360776"/>
<evidence type="ECO:0000256" key="1">
    <source>
        <dbReference type="SAM" id="MobiDB-lite"/>
    </source>
</evidence>
<dbReference type="Proteomes" id="UP001149074">
    <property type="component" value="Unassembled WGS sequence"/>
</dbReference>
<feature type="compositionally biased region" description="Low complexity" evidence="1">
    <location>
        <begin position="130"/>
        <end position="168"/>
    </location>
</feature>
<reference evidence="3" key="1">
    <citation type="submission" date="2022-11" db="EMBL/GenBank/DDBJ databases">
        <authorList>
            <person name="Petersen C."/>
        </authorList>
    </citation>
    <scope>NUCLEOTIDE SEQUENCE</scope>
    <source>
        <strain evidence="3">IBT 30761</strain>
    </source>
</reference>
<keyword evidence="2" id="KW-0732">Signal</keyword>
<feature type="region of interest" description="Disordered" evidence="1">
    <location>
        <begin position="125"/>
        <end position="168"/>
    </location>
</feature>
<evidence type="ECO:0008006" key="5">
    <source>
        <dbReference type="Google" id="ProtNLM"/>
    </source>
</evidence>
<feature type="signal peptide" evidence="2">
    <location>
        <begin position="1"/>
        <end position="19"/>
    </location>
</feature>
<organism evidence="3 4">
    <name type="scientific">Penicillium argentinense</name>
    <dbReference type="NCBI Taxonomy" id="1131581"/>
    <lineage>
        <taxon>Eukaryota</taxon>
        <taxon>Fungi</taxon>
        <taxon>Dikarya</taxon>
        <taxon>Ascomycota</taxon>
        <taxon>Pezizomycotina</taxon>
        <taxon>Eurotiomycetes</taxon>
        <taxon>Eurotiomycetidae</taxon>
        <taxon>Eurotiales</taxon>
        <taxon>Aspergillaceae</taxon>
        <taxon>Penicillium</taxon>
    </lineage>
</organism>
<sequence>MRFSIPAVLVGVFIENCLGGALQVIDEDHECKIYSSDHHDCFGYSASFAKLNRDDCSEMSQVVNGTRIEYSYIDVAACGQANGINVAWILVNQTGEVTFFNKNGDKAECLLDNGLKTGSLCNTSDPEPLTSTSASPSSSAPATSTPSSSSIVSNSSDTGSSMSTCSCA</sequence>
<proteinExistence type="predicted"/>
<dbReference type="EMBL" id="JAPQKI010000009">
    <property type="protein sequence ID" value="KAJ5090622.1"/>
    <property type="molecule type" value="Genomic_DNA"/>
</dbReference>